<dbReference type="Pfam" id="PF00561">
    <property type="entry name" value="Abhydrolase_1"/>
    <property type="match status" value="1"/>
</dbReference>
<proteinExistence type="predicted"/>
<dbReference type="EMBL" id="JBFASG010000048">
    <property type="protein sequence ID" value="MEV4927300.1"/>
    <property type="molecule type" value="Genomic_DNA"/>
</dbReference>
<dbReference type="SUPFAM" id="SSF53474">
    <property type="entry name" value="alpha/beta-Hydrolases"/>
    <property type="match status" value="1"/>
</dbReference>
<dbReference type="InterPro" id="IPR050471">
    <property type="entry name" value="AB_hydrolase"/>
</dbReference>
<sequence>MNEPTSKSTHEPTAGTLDVPGATLRYEKRGSGPVLLLIPGAGADAGLYAAVARILAAGHTVVSYDPRGVSRSPLHGPLTDQQVEVWSDDAHRLLDLLSPGEPASVLGCSAGAIVAIGLLARHPERVRRVIAHEPPLVELLEDPAPHRALFAEVRETFRKEGVGPAMARFSEGLGGGRPSDHQAELPPEIQEMAPRMYANLPGFLEHILCPFTSWVPDLDALRPSAGKLVPAAGAESREQVPLYGPAARLAELLGSPLAEFPGGHLGVTERPAEFAERLLAELADEPQPATSAAV</sequence>
<dbReference type="Gene3D" id="3.40.50.1820">
    <property type="entry name" value="alpha/beta hydrolase"/>
    <property type="match status" value="1"/>
</dbReference>
<dbReference type="GO" id="GO:0016787">
    <property type="term" value="F:hydrolase activity"/>
    <property type="evidence" value="ECO:0007669"/>
    <property type="project" value="UniProtKB-KW"/>
</dbReference>
<evidence type="ECO:0000259" key="1">
    <source>
        <dbReference type="Pfam" id="PF00561"/>
    </source>
</evidence>
<accession>A0ABV3J4A4</accession>
<feature type="domain" description="AB hydrolase-1" evidence="1">
    <location>
        <begin position="33"/>
        <end position="169"/>
    </location>
</feature>
<reference evidence="2 3" key="1">
    <citation type="submission" date="2024-06" db="EMBL/GenBank/DDBJ databases">
        <title>The Natural Products Discovery Center: Release of the First 8490 Sequenced Strains for Exploring Actinobacteria Biosynthetic Diversity.</title>
        <authorList>
            <person name="Kalkreuter E."/>
            <person name="Kautsar S.A."/>
            <person name="Yang D."/>
            <person name="Bader C.D."/>
            <person name="Teijaro C.N."/>
            <person name="Fluegel L."/>
            <person name="Davis C.M."/>
            <person name="Simpson J.R."/>
            <person name="Lauterbach L."/>
            <person name="Steele A.D."/>
            <person name="Gui C."/>
            <person name="Meng S."/>
            <person name="Li G."/>
            <person name="Viehrig K."/>
            <person name="Ye F."/>
            <person name="Su P."/>
            <person name="Kiefer A.F."/>
            <person name="Nichols A."/>
            <person name="Cepeda A.J."/>
            <person name="Yan W."/>
            <person name="Fan B."/>
            <person name="Jiang Y."/>
            <person name="Adhikari A."/>
            <person name="Zheng C.-J."/>
            <person name="Schuster L."/>
            <person name="Cowan T.M."/>
            <person name="Smanski M.J."/>
            <person name="Chevrette M.G."/>
            <person name="De Carvalho L.P.S."/>
            <person name="Shen B."/>
        </authorList>
    </citation>
    <scope>NUCLEOTIDE SEQUENCE [LARGE SCALE GENOMIC DNA]</scope>
    <source>
        <strain evidence="2 3">NPDC053791</strain>
    </source>
</reference>
<keyword evidence="3" id="KW-1185">Reference proteome</keyword>
<evidence type="ECO:0000313" key="2">
    <source>
        <dbReference type="EMBL" id="MEV4927300.1"/>
    </source>
</evidence>
<keyword evidence="2" id="KW-0378">Hydrolase</keyword>
<dbReference type="InterPro" id="IPR000073">
    <property type="entry name" value="AB_hydrolase_1"/>
</dbReference>
<dbReference type="PANTHER" id="PTHR43433">
    <property type="entry name" value="HYDROLASE, ALPHA/BETA FOLD FAMILY PROTEIN"/>
    <property type="match status" value="1"/>
</dbReference>
<gene>
    <name evidence="2" type="ORF">AB0L03_31585</name>
</gene>
<dbReference type="InterPro" id="IPR029058">
    <property type="entry name" value="AB_hydrolase_fold"/>
</dbReference>
<dbReference type="PANTHER" id="PTHR43433:SF5">
    <property type="entry name" value="AB HYDROLASE-1 DOMAIN-CONTAINING PROTEIN"/>
    <property type="match status" value="1"/>
</dbReference>
<dbReference type="RefSeq" id="WP_366090482.1">
    <property type="nucleotide sequence ID" value="NZ_JBFASG010000048.1"/>
</dbReference>
<name>A0ABV3J4A4_9ACTN</name>
<protein>
    <submittedName>
        <fullName evidence="2">Alpha/beta hydrolase</fullName>
    </submittedName>
</protein>
<comment type="caution">
    <text evidence="2">The sequence shown here is derived from an EMBL/GenBank/DDBJ whole genome shotgun (WGS) entry which is preliminary data.</text>
</comment>
<organism evidence="2 3">
    <name type="scientific">Streptomyces roseoverticillatus</name>
    <dbReference type="NCBI Taxonomy" id="66429"/>
    <lineage>
        <taxon>Bacteria</taxon>
        <taxon>Bacillati</taxon>
        <taxon>Actinomycetota</taxon>
        <taxon>Actinomycetes</taxon>
        <taxon>Kitasatosporales</taxon>
        <taxon>Streptomycetaceae</taxon>
        <taxon>Streptomyces</taxon>
    </lineage>
</organism>
<dbReference type="Proteomes" id="UP001552479">
    <property type="component" value="Unassembled WGS sequence"/>
</dbReference>
<evidence type="ECO:0000313" key="3">
    <source>
        <dbReference type="Proteomes" id="UP001552479"/>
    </source>
</evidence>